<evidence type="ECO:0000256" key="3">
    <source>
        <dbReference type="ARBA" id="ARBA00022723"/>
    </source>
</evidence>
<sequence>MNSIPIILAFNQDFTLPALTTIYSLIQHCSDLRRIEFFIFYDALNPYVMHLIEKFIHSCGPLVTFIKCSTAFEGYNIPTHDPRHPKEVFFPLLIPKYFASYDQALFLDSDLFIRDDILTMIDAMPNDKKIGAVKDTYHSHLHTSHIWGFEDYTRNTLQIRHYENYFNSGVVLFNTKNITTEEAKHCIELIKNQWQSHDESILNYLFQDSLHLFPSKWNVNIEYMHLPPEEFRQSFQSDLIEGRQNAAICHFAGPSKPWQQQPEYRLLTYYPEYESTWHALQKRLAPLAAEILCGSLWDSVPPK</sequence>
<dbReference type="InterPro" id="IPR050748">
    <property type="entry name" value="Glycosyltrans_8_dom-fam"/>
</dbReference>
<protein>
    <recommendedName>
        <fullName evidence="6">Glycosyltransferase family 8 protein</fullName>
    </recommendedName>
</protein>
<evidence type="ECO:0000313" key="4">
    <source>
        <dbReference type="EMBL" id="MCX5614374.1"/>
    </source>
</evidence>
<dbReference type="EMBL" id="JANIDW010000001">
    <property type="protein sequence ID" value="MCX5614374.1"/>
    <property type="molecule type" value="Genomic_DNA"/>
</dbReference>
<keyword evidence="5" id="KW-1185">Reference proteome</keyword>
<dbReference type="SUPFAM" id="SSF53448">
    <property type="entry name" value="Nucleotide-diphospho-sugar transferases"/>
    <property type="match status" value="1"/>
</dbReference>
<dbReference type="PANTHER" id="PTHR13778">
    <property type="entry name" value="GLYCOSYLTRANSFERASE 8 DOMAIN-CONTAINING PROTEIN"/>
    <property type="match status" value="1"/>
</dbReference>
<dbReference type="Gene3D" id="3.90.550.10">
    <property type="entry name" value="Spore Coat Polysaccharide Biosynthesis Protein SpsA, Chain A"/>
    <property type="match status" value="1"/>
</dbReference>
<dbReference type="PANTHER" id="PTHR13778:SF47">
    <property type="entry name" value="LIPOPOLYSACCHARIDE 1,3-GALACTOSYLTRANSFERASE"/>
    <property type="match status" value="1"/>
</dbReference>
<keyword evidence="2" id="KW-0808">Transferase</keyword>
<dbReference type="Pfam" id="PF01501">
    <property type="entry name" value="Glyco_transf_8"/>
    <property type="match status" value="1"/>
</dbReference>
<evidence type="ECO:0000313" key="5">
    <source>
        <dbReference type="Proteomes" id="UP001165648"/>
    </source>
</evidence>
<evidence type="ECO:0000256" key="2">
    <source>
        <dbReference type="ARBA" id="ARBA00022679"/>
    </source>
</evidence>
<organism evidence="4 5">
    <name type="scientific">Bombella saccharophila</name>
    <dbReference type="NCBI Taxonomy" id="2967338"/>
    <lineage>
        <taxon>Bacteria</taxon>
        <taxon>Pseudomonadati</taxon>
        <taxon>Pseudomonadota</taxon>
        <taxon>Alphaproteobacteria</taxon>
        <taxon>Acetobacterales</taxon>
        <taxon>Acetobacteraceae</taxon>
        <taxon>Bombella</taxon>
    </lineage>
</organism>
<dbReference type="Proteomes" id="UP001165648">
    <property type="component" value="Unassembled WGS sequence"/>
</dbReference>
<proteinExistence type="predicted"/>
<evidence type="ECO:0008006" key="6">
    <source>
        <dbReference type="Google" id="ProtNLM"/>
    </source>
</evidence>
<reference evidence="4 5" key="1">
    <citation type="submission" date="2022-07" db="EMBL/GenBank/DDBJ databases">
        <title>Bombella genomes.</title>
        <authorList>
            <person name="Harer L."/>
            <person name="Styblova S."/>
            <person name="Ehrmann M."/>
        </authorList>
    </citation>
    <scope>NUCLEOTIDE SEQUENCE [LARGE SCALE GENOMIC DNA]</scope>
    <source>
        <strain evidence="4 5">TMW 2.2558</strain>
    </source>
</reference>
<gene>
    <name evidence="4" type="ORF">NQF64_03820</name>
</gene>
<name>A0ABT3W7L1_9PROT</name>
<comment type="caution">
    <text evidence="4">The sequence shown here is derived from an EMBL/GenBank/DDBJ whole genome shotgun (WGS) entry which is preliminary data.</text>
</comment>
<dbReference type="InterPro" id="IPR002495">
    <property type="entry name" value="Glyco_trans_8"/>
</dbReference>
<keyword evidence="1" id="KW-0328">Glycosyltransferase</keyword>
<accession>A0ABT3W7L1</accession>
<evidence type="ECO:0000256" key="1">
    <source>
        <dbReference type="ARBA" id="ARBA00022676"/>
    </source>
</evidence>
<dbReference type="RefSeq" id="WP_099027208.1">
    <property type="nucleotide sequence ID" value="NZ_JANIDW010000001.1"/>
</dbReference>
<dbReference type="InterPro" id="IPR029044">
    <property type="entry name" value="Nucleotide-diphossugar_trans"/>
</dbReference>
<keyword evidence="3" id="KW-0479">Metal-binding</keyword>